<evidence type="ECO:0000313" key="6">
    <source>
        <dbReference type="EMBL" id="KAK4246790.1"/>
    </source>
</evidence>
<protein>
    <recommendedName>
        <fullName evidence="8">RTA1 domain protein</fullName>
    </recommendedName>
</protein>
<dbReference type="Pfam" id="PF04479">
    <property type="entry name" value="RTA1"/>
    <property type="match status" value="1"/>
</dbReference>
<keyword evidence="4 5" id="KW-0472">Membrane</keyword>
<dbReference type="PANTHER" id="PTHR31465">
    <property type="entry name" value="PROTEIN RTA1-RELATED"/>
    <property type="match status" value="1"/>
</dbReference>
<feature type="transmembrane region" description="Helical" evidence="5">
    <location>
        <begin position="117"/>
        <end position="139"/>
    </location>
</feature>
<accession>A0AAN7CRV5</accession>
<dbReference type="InterPro" id="IPR007568">
    <property type="entry name" value="RTA1"/>
</dbReference>
<name>A0AAN7CRV5_9PEZI</name>
<feature type="transmembrane region" description="Helical" evidence="5">
    <location>
        <begin position="42"/>
        <end position="62"/>
    </location>
</feature>
<dbReference type="GO" id="GO:0016020">
    <property type="term" value="C:membrane"/>
    <property type="evidence" value="ECO:0007669"/>
    <property type="project" value="UniProtKB-SubCell"/>
</dbReference>
<proteinExistence type="predicted"/>
<reference evidence="6" key="1">
    <citation type="journal article" date="2023" name="Mol. Phylogenet. Evol.">
        <title>Genome-scale phylogeny and comparative genomics of the fungal order Sordariales.</title>
        <authorList>
            <person name="Hensen N."/>
            <person name="Bonometti L."/>
            <person name="Westerberg I."/>
            <person name="Brannstrom I.O."/>
            <person name="Guillou S."/>
            <person name="Cros-Aarteil S."/>
            <person name="Calhoun S."/>
            <person name="Haridas S."/>
            <person name="Kuo A."/>
            <person name="Mondo S."/>
            <person name="Pangilinan J."/>
            <person name="Riley R."/>
            <person name="LaButti K."/>
            <person name="Andreopoulos B."/>
            <person name="Lipzen A."/>
            <person name="Chen C."/>
            <person name="Yan M."/>
            <person name="Daum C."/>
            <person name="Ng V."/>
            <person name="Clum A."/>
            <person name="Steindorff A."/>
            <person name="Ohm R.A."/>
            <person name="Martin F."/>
            <person name="Silar P."/>
            <person name="Natvig D.O."/>
            <person name="Lalanne C."/>
            <person name="Gautier V."/>
            <person name="Ament-Velasquez S.L."/>
            <person name="Kruys A."/>
            <person name="Hutchinson M.I."/>
            <person name="Powell A.J."/>
            <person name="Barry K."/>
            <person name="Miller A.N."/>
            <person name="Grigoriev I.V."/>
            <person name="Debuchy R."/>
            <person name="Gladieux P."/>
            <person name="Hiltunen Thoren M."/>
            <person name="Johannesson H."/>
        </authorList>
    </citation>
    <scope>NUCLEOTIDE SEQUENCE</scope>
    <source>
        <strain evidence="6">CBS 359.72</strain>
    </source>
</reference>
<keyword evidence="2 5" id="KW-0812">Transmembrane</keyword>
<evidence type="ECO:0000256" key="4">
    <source>
        <dbReference type="ARBA" id="ARBA00023136"/>
    </source>
</evidence>
<keyword evidence="7" id="KW-1185">Reference proteome</keyword>
<feature type="transmembrane region" description="Helical" evidence="5">
    <location>
        <begin position="193"/>
        <end position="218"/>
    </location>
</feature>
<comment type="subcellular location">
    <subcellularLocation>
        <location evidence="1">Membrane</location>
        <topology evidence="1">Multi-pass membrane protein</topology>
    </subcellularLocation>
</comment>
<evidence type="ECO:0000256" key="1">
    <source>
        <dbReference type="ARBA" id="ARBA00004141"/>
    </source>
</evidence>
<evidence type="ECO:0000256" key="5">
    <source>
        <dbReference type="SAM" id="Phobius"/>
    </source>
</evidence>
<dbReference type="PANTHER" id="PTHR31465:SF13">
    <property type="entry name" value="RTA1 DOMAIN PROTEIN-RELATED"/>
    <property type="match status" value="1"/>
</dbReference>
<sequence length="321" mass="36474">MADGGSGSVYPYQPNKGAAIFFTVAFGATGLLHLWQSWYYKLWRLTSHLLFCGLLMVAGFVARSYSAFHNGNGEAYTATLLLIYASPPFLGVTNYLILARLFLFVPYCAPMHPNRMVAFVSTLTALIVVLSLVGIGYLTDRNSPERSVNIGDTLTKVSIVLQIVVGGLFFLVAGLFHSSCLQRRISNTRVMRPLYAAYASMFFFLGRNIYRMIVHFGIPVLKHEMNNSSLVIVVRYEWYFMVFEATLIFLSLAVWNVAHPGRFLPPDSRKYLAQNNRTILDGPGWKDSRTITELFFDPFNMFHASDGNERKFWEHNGYHRR</sequence>
<feature type="transmembrane region" description="Helical" evidence="5">
    <location>
        <begin position="159"/>
        <end position="181"/>
    </location>
</feature>
<keyword evidence="3 5" id="KW-1133">Transmembrane helix</keyword>
<feature type="transmembrane region" description="Helical" evidence="5">
    <location>
        <begin position="82"/>
        <end position="105"/>
    </location>
</feature>
<comment type="caution">
    <text evidence="6">The sequence shown here is derived from an EMBL/GenBank/DDBJ whole genome shotgun (WGS) entry which is preliminary data.</text>
</comment>
<feature type="transmembrane region" description="Helical" evidence="5">
    <location>
        <begin position="238"/>
        <end position="258"/>
    </location>
</feature>
<reference evidence="6" key="2">
    <citation type="submission" date="2023-05" db="EMBL/GenBank/DDBJ databases">
        <authorList>
            <consortium name="Lawrence Berkeley National Laboratory"/>
            <person name="Steindorff A."/>
            <person name="Hensen N."/>
            <person name="Bonometti L."/>
            <person name="Westerberg I."/>
            <person name="Brannstrom I.O."/>
            <person name="Guillou S."/>
            <person name="Cros-Aarteil S."/>
            <person name="Calhoun S."/>
            <person name="Haridas S."/>
            <person name="Kuo A."/>
            <person name="Mondo S."/>
            <person name="Pangilinan J."/>
            <person name="Riley R."/>
            <person name="Labutti K."/>
            <person name="Andreopoulos B."/>
            <person name="Lipzen A."/>
            <person name="Chen C."/>
            <person name="Yanf M."/>
            <person name="Daum C."/>
            <person name="Ng V."/>
            <person name="Clum A."/>
            <person name="Ohm R."/>
            <person name="Martin F."/>
            <person name="Silar P."/>
            <person name="Natvig D."/>
            <person name="Lalanne C."/>
            <person name="Gautier V."/>
            <person name="Ament-Velasquez S.L."/>
            <person name="Kruys A."/>
            <person name="Hutchinson M.I."/>
            <person name="Powell A.J."/>
            <person name="Barry K."/>
            <person name="Miller A.N."/>
            <person name="Grigoriev I.V."/>
            <person name="Debuchy R."/>
            <person name="Gladieux P."/>
            <person name="Thoren M.H."/>
            <person name="Johannesson H."/>
        </authorList>
    </citation>
    <scope>NUCLEOTIDE SEQUENCE</scope>
    <source>
        <strain evidence="6">CBS 359.72</strain>
    </source>
</reference>
<gene>
    <name evidence="6" type="ORF">C7999DRAFT_41773</name>
</gene>
<organism evidence="6 7">
    <name type="scientific">Corynascus novoguineensis</name>
    <dbReference type="NCBI Taxonomy" id="1126955"/>
    <lineage>
        <taxon>Eukaryota</taxon>
        <taxon>Fungi</taxon>
        <taxon>Dikarya</taxon>
        <taxon>Ascomycota</taxon>
        <taxon>Pezizomycotina</taxon>
        <taxon>Sordariomycetes</taxon>
        <taxon>Sordariomycetidae</taxon>
        <taxon>Sordariales</taxon>
        <taxon>Chaetomiaceae</taxon>
        <taxon>Corynascus</taxon>
    </lineage>
</organism>
<feature type="transmembrane region" description="Helical" evidence="5">
    <location>
        <begin position="17"/>
        <end position="35"/>
    </location>
</feature>
<evidence type="ECO:0000313" key="7">
    <source>
        <dbReference type="Proteomes" id="UP001303647"/>
    </source>
</evidence>
<evidence type="ECO:0008006" key="8">
    <source>
        <dbReference type="Google" id="ProtNLM"/>
    </source>
</evidence>
<evidence type="ECO:0000256" key="2">
    <source>
        <dbReference type="ARBA" id="ARBA00022692"/>
    </source>
</evidence>
<dbReference type="Proteomes" id="UP001303647">
    <property type="component" value="Unassembled WGS sequence"/>
</dbReference>
<evidence type="ECO:0000256" key="3">
    <source>
        <dbReference type="ARBA" id="ARBA00022989"/>
    </source>
</evidence>
<dbReference type="EMBL" id="MU857666">
    <property type="protein sequence ID" value="KAK4246790.1"/>
    <property type="molecule type" value="Genomic_DNA"/>
</dbReference>
<dbReference type="AlphaFoldDB" id="A0AAN7CRV5"/>